<name>A0A0D5YPC8_9FLAO</name>
<feature type="transmembrane region" description="Helical" evidence="1">
    <location>
        <begin position="71"/>
        <end position="89"/>
    </location>
</feature>
<gene>
    <name evidence="2" type="ORF">VC82_107</name>
</gene>
<keyword evidence="3" id="KW-1185">Reference proteome</keyword>
<keyword evidence="1" id="KW-0812">Transmembrane</keyword>
<dbReference type="Proteomes" id="UP000032726">
    <property type="component" value="Chromosome"/>
</dbReference>
<evidence type="ECO:0000313" key="3">
    <source>
        <dbReference type="Proteomes" id="UP000032726"/>
    </source>
</evidence>
<organism evidence="2 3">
    <name type="scientific">Flagellimonas lutaonensis</name>
    <dbReference type="NCBI Taxonomy" id="516051"/>
    <lineage>
        <taxon>Bacteria</taxon>
        <taxon>Pseudomonadati</taxon>
        <taxon>Bacteroidota</taxon>
        <taxon>Flavobacteriia</taxon>
        <taxon>Flavobacteriales</taxon>
        <taxon>Flavobacteriaceae</taxon>
        <taxon>Flagellimonas</taxon>
    </lineage>
</organism>
<dbReference type="EMBL" id="CP011071">
    <property type="protein sequence ID" value="AKA33799.1"/>
    <property type="molecule type" value="Genomic_DNA"/>
</dbReference>
<keyword evidence="1" id="KW-1133">Transmembrane helix</keyword>
<proteinExistence type="predicted"/>
<dbReference type="STRING" id="516051.VC82_107"/>
<dbReference type="AlphaFoldDB" id="A0A0D5YPC8"/>
<evidence type="ECO:0000313" key="2">
    <source>
        <dbReference type="EMBL" id="AKA33799.1"/>
    </source>
</evidence>
<feature type="transmembrane region" description="Helical" evidence="1">
    <location>
        <begin position="33"/>
        <end position="51"/>
    </location>
</feature>
<accession>A0A0D5YPC8</accession>
<sequence>MPHRCSLVTNESARRLIVEKPQITTNMKLSRNLRIGITTVVTLLVWGHILWDHFHGGIPTHYLLHDKDMPGIPNWWGGIALPIFTWFLLYPVHKRIETPHNKESLKTSVWRFFGGFLFAVTISICFVHGIEVTDYIMGLIFILAFIFPLYKSEYLLGWVLGASYTFGAIIPILFGSILALLFFIFYKGTRAIVKVFKLKKTV</sequence>
<dbReference type="HOGENOM" id="CLU_1480790_0_0_10"/>
<evidence type="ECO:0000256" key="1">
    <source>
        <dbReference type="SAM" id="Phobius"/>
    </source>
</evidence>
<feature type="transmembrane region" description="Helical" evidence="1">
    <location>
        <begin position="164"/>
        <end position="186"/>
    </location>
</feature>
<reference evidence="2 3" key="1">
    <citation type="submission" date="2015-03" db="EMBL/GenBank/DDBJ databases">
        <title>Complete genome sequence of Muricauda lutaonensis CC-HSB-11T, isolated from a coastal hot spring.</title>
        <authorList>
            <person name="Kim K.M."/>
        </authorList>
    </citation>
    <scope>NUCLEOTIDE SEQUENCE [LARGE SCALE GENOMIC DNA]</scope>
    <source>
        <strain evidence="2 3">CC-HSB-11</strain>
    </source>
</reference>
<protein>
    <submittedName>
        <fullName evidence="2">Uncharacterized protein</fullName>
    </submittedName>
</protein>
<dbReference type="KEGG" id="mlt:VC82_107"/>
<feature type="transmembrane region" description="Helical" evidence="1">
    <location>
        <begin position="109"/>
        <end position="129"/>
    </location>
</feature>
<keyword evidence="1" id="KW-0472">Membrane</keyword>